<comment type="catalytic activity">
    <reaction evidence="9">
        <text>L-seryl-[protein] + ATP = O-phospho-L-seryl-[protein] + ADP + H(+)</text>
        <dbReference type="Rhea" id="RHEA:17989"/>
        <dbReference type="Rhea" id="RHEA-COMP:9863"/>
        <dbReference type="Rhea" id="RHEA-COMP:11604"/>
        <dbReference type="ChEBI" id="CHEBI:15378"/>
        <dbReference type="ChEBI" id="CHEBI:29999"/>
        <dbReference type="ChEBI" id="CHEBI:30616"/>
        <dbReference type="ChEBI" id="CHEBI:83421"/>
        <dbReference type="ChEBI" id="CHEBI:456216"/>
        <dbReference type="EC" id="2.7.11.1"/>
    </reaction>
</comment>
<dbReference type="Proteomes" id="UP000655225">
    <property type="component" value="Unassembled WGS sequence"/>
</dbReference>
<dbReference type="AlphaFoldDB" id="A0A835DJ34"/>
<dbReference type="GO" id="GO:0004674">
    <property type="term" value="F:protein serine/threonine kinase activity"/>
    <property type="evidence" value="ECO:0007669"/>
    <property type="project" value="UniProtKB-KW"/>
</dbReference>
<dbReference type="CDD" id="cd05123">
    <property type="entry name" value="STKc_AGC"/>
    <property type="match status" value="1"/>
</dbReference>
<evidence type="ECO:0000256" key="2">
    <source>
        <dbReference type="ARBA" id="ARBA00022527"/>
    </source>
</evidence>
<dbReference type="Pfam" id="PF00069">
    <property type="entry name" value="Pkinase"/>
    <property type="match status" value="1"/>
</dbReference>
<keyword evidence="3" id="KW-0597">Phosphoprotein</keyword>
<reference evidence="13 14" key="1">
    <citation type="submission" date="2020-04" db="EMBL/GenBank/DDBJ databases">
        <title>Plant Genome Project.</title>
        <authorList>
            <person name="Zhang R.-G."/>
        </authorList>
    </citation>
    <scope>NUCLEOTIDE SEQUENCE [LARGE SCALE GENOMIC DNA]</scope>
    <source>
        <strain evidence="13">YNK0</strain>
        <tissue evidence="13">Leaf</tissue>
    </source>
</reference>
<dbReference type="EMBL" id="JABCRI010000007">
    <property type="protein sequence ID" value="KAF8402467.1"/>
    <property type="molecule type" value="Genomic_DNA"/>
</dbReference>
<evidence type="ECO:0000256" key="9">
    <source>
        <dbReference type="ARBA" id="ARBA00048679"/>
    </source>
</evidence>
<evidence type="ECO:0000256" key="7">
    <source>
        <dbReference type="ARBA" id="ARBA00022840"/>
    </source>
</evidence>
<dbReference type="FunFam" id="3.30.200.20:FF:000048">
    <property type="entry name" value="Non-specific serine/threonine protein kinase"/>
    <property type="match status" value="1"/>
</dbReference>
<evidence type="ECO:0000259" key="11">
    <source>
        <dbReference type="PROSITE" id="PS50011"/>
    </source>
</evidence>
<comment type="caution">
    <text evidence="13">The sequence shown here is derived from an EMBL/GenBank/DDBJ whole genome shotgun (WGS) entry which is preliminary data.</text>
</comment>
<protein>
    <recommendedName>
        <fullName evidence="1">non-specific serine/threonine protein kinase</fullName>
        <ecNumber evidence="1">2.7.11.1</ecNumber>
    </recommendedName>
</protein>
<proteinExistence type="predicted"/>
<keyword evidence="4" id="KW-0808">Transferase</keyword>
<dbReference type="Gene3D" id="3.30.200.20">
    <property type="entry name" value="Phosphorylase Kinase, domain 1"/>
    <property type="match status" value="2"/>
</dbReference>
<dbReference type="PROSITE" id="PS51285">
    <property type="entry name" value="AGC_KINASE_CTER"/>
    <property type="match status" value="1"/>
</dbReference>
<evidence type="ECO:0000256" key="5">
    <source>
        <dbReference type="ARBA" id="ARBA00022741"/>
    </source>
</evidence>
<dbReference type="GO" id="GO:0005524">
    <property type="term" value="F:ATP binding"/>
    <property type="evidence" value="ECO:0007669"/>
    <property type="project" value="UniProtKB-UniRule"/>
</dbReference>
<evidence type="ECO:0000259" key="12">
    <source>
        <dbReference type="PROSITE" id="PS51285"/>
    </source>
</evidence>
<comment type="catalytic activity">
    <reaction evidence="8">
        <text>L-threonyl-[protein] + ATP = O-phospho-L-threonyl-[protein] + ADP + H(+)</text>
        <dbReference type="Rhea" id="RHEA:46608"/>
        <dbReference type="Rhea" id="RHEA-COMP:11060"/>
        <dbReference type="Rhea" id="RHEA-COMP:11605"/>
        <dbReference type="ChEBI" id="CHEBI:15378"/>
        <dbReference type="ChEBI" id="CHEBI:30013"/>
        <dbReference type="ChEBI" id="CHEBI:30616"/>
        <dbReference type="ChEBI" id="CHEBI:61977"/>
        <dbReference type="ChEBI" id="CHEBI:456216"/>
        <dbReference type="EC" id="2.7.11.1"/>
    </reaction>
</comment>
<organism evidence="13 14">
    <name type="scientific">Tetracentron sinense</name>
    <name type="common">Spur-leaf</name>
    <dbReference type="NCBI Taxonomy" id="13715"/>
    <lineage>
        <taxon>Eukaryota</taxon>
        <taxon>Viridiplantae</taxon>
        <taxon>Streptophyta</taxon>
        <taxon>Embryophyta</taxon>
        <taxon>Tracheophyta</taxon>
        <taxon>Spermatophyta</taxon>
        <taxon>Magnoliopsida</taxon>
        <taxon>Trochodendrales</taxon>
        <taxon>Trochodendraceae</taxon>
        <taxon>Tetracentron</taxon>
    </lineage>
</organism>
<evidence type="ECO:0000256" key="4">
    <source>
        <dbReference type="ARBA" id="ARBA00022679"/>
    </source>
</evidence>
<dbReference type="OrthoDB" id="63267at2759"/>
<keyword evidence="6" id="KW-0418">Kinase</keyword>
<evidence type="ECO:0000256" key="8">
    <source>
        <dbReference type="ARBA" id="ARBA00047899"/>
    </source>
</evidence>
<dbReference type="PANTHER" id="PTHR24351">
    <property type="entry name" value="RIBOSOMAL PROTEIN S6 KINASE"/>
    <property type="match status" value="1"/>
</dbReference>
<dbReference type="InterPro" id="IPR017441">
    <property type="entry name" value="Protein_kinase_ATP_BS"/>
</dbReference>
<dbReference type="InterPro" id="IPR000719">
    <property type="entry name" value="Prot_kinase_dom"/>
</dbReference>
<dbReference type="InterPro" id="IPR017892">
    <property type="entry name" value="Pkinase_C"/>
</dbReference>
<dbReference type="Pfam" id="PF00433">
    <property type="entry name" value="Pkinase_C"/>
    <property type="match status" value="1"/>
</dbReference>
<evidence type="ECO:0000256" key="1">
    <source>
        <dbReference type="ARBA" id="ARBA00012513"/>
    </source>
</evidence>
<dbReference type="EC" id="2.7.11.1" evidence="1"/>
<keyword evidence="7 10" id="KW-0067">ATP-binding</keyword>
<gene>
    <name evidence="13" type="ORF">HHK36_010551</name>
</gene>
<dbReference type="Gene3D" id="1.10.510.10">
    <property type="entry name" value="Transferase(Phosphotransferase) domain 1"/>
    <property type="match status" value="3"/>
</dbReference>
<feature type="binding site" evidence="10">
    <location>
        <position position="188"/>
    </location>
    <ligand>
        <name>ATP</name>
        <dbReference type="ChEBI" id="CHEBI:30616"/>
    </ligand>
</feature>
<dbReference type="InterPro" id="IPR045270">
    <property type="entry name" value="STKc_AGC"/>
</dbReference>
<name>A0A835DJ34_TETSI</name>
<dbReference type="SMART" id="SM00133">
    <property type="entry name" value="S_TK_X"/>
    <property type="match status" value="1"/>
</dbReference>
<dbReference type="InterPro" id="IPR000961">
    <property type="entry name" value="AGC-kinase_C"/>
</dbReference>
<dbReference type="PROSITE" id="PS00107">
    <property type="entry name" value="PROTEIN_KINASE_ATP"/>
    <property type="match status" value="1"/>
</dbReference>
<dbReference type="InterPro" id="IPR008271">
    <property type="entry name" value="Ser/Thr_kinase_AS"/>
</dbReference>
<keyword evidence="5 10" id="KW-0547">Nucleotide-binding</keyword>
<accession>A0A835DJ34</accession>
<evidence type="ECO:0000256" key="10">
    <source>
        <dbReference type="PROSITE-ProRule" id="PRU10141"/>
    </source>
</evidence>
<evidence type="ECO:0000313" key="13">
    <source>
        <dbReference type="EMBL" id="KAF8402467.1"/>
    </source>
</evidence>
<sequence length="585" mass="65945">MVSSQLTGLTGTCMRKPFRSQLLLPMGPPDVVPSDNAEFDFSDVFGPAPIQASLEVILGNSGNLLSAPDVNELIYDDPVVIHSRSHSLVGPTTCANQSLKLSKLTLHETEDSLELVECVNGETLEELQEPSSDDGLTEKPLDTFDIHTMESQIVGLKDFEVMKVVGQGAFAKVFQVRMRGTSEIFAMKVMRKDKIMEKNHAEYMKAERDILTKVDHPFIVQLRYSFQTKYRLYLVLDFVNGGHLFFQLYHHGLFREDLARIYTAEIVSAVSHLHANGIMHRDLKPENIILDADGYVRLSLSLYIYISIHTHICVYTFHTVAMLTDFGLAKQFEENTRSNSMCGTLEYMSPEIVLGKGHDKAADWWSVGVLLFEMLTGKPPFIGGNRQKIQQKIIKDKIKLPAFLSSEAHSLLKGHELLLPHLSITHAADERVQSRPFVRTGLHLCHVEVGLKEAWRFMLSIVSLSLSVLFISQETDKKEISSFLFQLLQKEASKRLGSGPRGSEEIKCHKWLKPINWKKLEAREIQPSFRPEVAGKHCIANFDERWTNMPVLDSPAASPKNNDSPFKGFTYVRPAAPFLESNGSY</sequence>
<keyword evidence="14" id="KW-1185">Reference proteome</keyword>
<feature type="domain" description="AGC-kinase C-terminal" evidence="12">
    <location>
        <begin position="513"/>
        <end position="581"/>
    </location>
</feature>
<dbReference type="OMA" id="SGETNDH"/>
<dbReference type="InterPro" id="IPR011009">
    <property type="entry name" value="Kinase-like_dom_sf"/>
</dbReference>
<feature type="domain" description="Protein kinase" evidence="11">
    <location>
        <begin position="159"/>
        <end position="512"/>
    </location>
</feature>
<keyword evidence="2" id="KW-0723">Serine/threonine-protein kinase</keyword>
<dbReference type="PROSITE" id="PS50011">
    <property type="entry name" value="PROTEIN_KINASE_DOM"/>
    <property type="match status" value="1"/>
</dbReference>
<dbReference type="PROSITE" id="PS00108">
    <property type="entry name" value="PROTEIN_KINASE_ST"/>
    <property type="match status" value="1"/>
</dbReference>
<dbReference type="SUPFAM" id="SSF56112">
    <property type="entry name" value="Protein kinase-like (PK-like)"/>
    <property type="match status" value="1"/>
</dbReference>
<evidence type="ECO:0000256" key="6">
    <source>
        <dbReference type="ARBA" id="ARBA00022777"/>
    </source>
</evidence>
<dbReference type="SMART" id="SM00220">
    <property type="entry name" value="S_TKc"/>
    <property type="match status" value="1"/>
</dbReference>
<evidence type="ECO:0000256" key="3">
    <source>
        <dbReference type="ARBA" id="ARBA00022553"/>
    </source>
</evidence>
<evidence type="ECO:0000313" key="14">
    <source>
        <dbReference type="Proteomes" id="UP000655225"/>
    </source>
</evidence>